<dbReference type="AlphaFoldDB" id="A0ABD6YXE2"/>
<dbReference type="PANTHER" id="PTHR48081:SF3">
    <property type="entry name" value="ALPHA_BETA HYDROLASE FOLD-3 DOMAIN-CONTAINING PROTEIN"/>
    <property type="match status" value="1"/>
</dbReference>
<reference evidence="3 4" key="1">
    <citation type="submission" date="2019-11" db="EMBL/GenBank/DDBJ databases">
        <title>Detection and genome characteristic of a blood enterococcus casselifavus isolate from Zhengzhou,china.</title>
        <authorList>
            <person name="Wen P."/>
        </authorList>
    </citation>
    <scope>NUCLEOTIDE SEQUENCE [LARGE SCALE GENOMIC DNA]</scope>
    <source>
        <strain evidence="3 4">EC291</strain>
    </source>
</reference>
<dbReference type="SUPFAM" id="SSF53474">
    <property type="entry name" value="alpha/beta-Hydrolases"/>
    <property type="match status" value="1"/>
</dbReference>
<dbReference type="InterPro" id="IPR029058">
    <property type="entry name" value="AB_hydrolase_fold"/>
</dbReference>
<keyword evidence="1 3" id="KW-0378">Hydrolase</keyword>
<dbReference type="Proteomes" id="UP000422837">
    <property type="component" value="Chromosome"/>
</dbReference>
<gene>
    <name evidence="3" type="ORF">GFU50_03905</name>
</gene>
<evidence type="ECO:0000256" key="1">
    <source>
        <dbReference type="ARBA" id="ARBA00022801"/>
    </source>
</evidence>
<dbReference type="EMBL" id="CP046123">
    <property type="protein sequence ID" value="QGN28697.1"/>
    <property type="molecule type" value="Genomic_DNA"/>
</dbReference>
<evidence type="ECO:0000313" key="4">
    <source>
        <dbReference type="Proteomes" id="UP000422837"/>
    </source>
</evidence>
<protein>
    <submittedName>
        <fullName evidence="3">Alpha/beta hydrolase fold domain-containing protein</fullName>
    </submittedName>
</protein>
<feature type="domain" description="Alpha/beta hydrolase fold-3" evidence="2">
    <location>
        <begin position="38"/>
        <end position="235"/>
    </location>
</feature>
<dbReference type="Pfam" id="PF07859">
    <property type="entry name" value="Abhydrolase_3"/>
    <property type="match status" value="1"/>
</dbReference>
<dbReference type="InterPro" id="IPR013094">
    <property type="entry name" value="AB_hydrolase_3"/>
</dbReference>
<sequence length="290" mass="32974">MVYPKNAFAQTEKIQFDTYGTLPLEVTILKAAQPRISLLYFHGGGFLYGQREDLPQDYVHQLLAAGVSLYLFDYPLAPEVALHDIYLHAKKAVAWFLAEGWQFSGVGTNEYVLFGRSAGGFLATLLTARTKHSEQKGLIRFYGYQELFCKEFLQPARFYTQFPKVPPLAAEAMIESQPITHGTLEKRFPLYLSARQYGNWQRYLGNREQLATLAIPAAAYLDFPPCFVVHCKKDPDVPFSASDAFAAQVPHAKTLWLDLDQHDFDRTPNASADECYREMISWLLLTIEKN</sequence>
<dbReference type="Gene3D" id="3.40.50.1820">
    <property type="entry name" value="alpha/beta hydrolase"/>
    <property type="match status" value="1"/>
</dbReference>
<dbReference type="InterPro" id="IPR050300">
    <property type="entry name" value="GDXG_lipolytic_enzyme"/>
</dbReference>
<accession>A0ABD6YXE2</accession>
<proteinExistence type="predicted"/>
<name>A0ABD6YXE2_ENTCA</name>
<dbReference type="GO" id="GO:0016787">
    <property type="term" value="F:hydrolase activity"/>
    <property type="evidence" value="ECO:0007669"/>
    <property type="project" value="UniProtKB-KW"/>
</dbReference>
<dbReference type="PANTHER" id="PTHR48081">
    <property type="entry name" value="AB HYDROLASE SUPERFAMILY PROTEIN C4A8.06C"/>
    <property type="match status" value="1"/>
</dbReference>
<evidence type="ECO:0000259" key="2">
    <source>
        <dbReference type="Pfam" id="PF07859"/>
    </source>
</evidence>
<evidence type="ECO:0000313" key="3">
    <source>
        <dbReference type="EMBL" id="QGN28697.1"/>
    </source>
</evidence>
<dbReference type="RefSeq" id="WP_154694220.1">
    <property type="nucleotide sequence ID" value="NZ_CP046123.1"/>
</dbReference>
<organism evidence="3 4">
    <name type="scientific">Enterococcus casseliflavus</name>
    <name type="common">Enterococcus flavescens</name>
    <dbReference type="NCBI Taxonomy" id="37734"/>
    <lineage>
        <taxon>Bacteria</taxon>
        <taxon>Bacillati</taxon>
        <taxon>Bacillota</taxon>
        <taxon>Bacilli</taxon>
        <taxon>Lactobacillales</taxon>
        <taxon>Enterococcaceae</taxon>
        <taxon>Enterococcus</taxon>
    </lineage>
</organism>